<dbReference type="Proteomes" id="UP000010802">
    <property type="component" value="Chromosome"/>
</dbReference>
<accession>U4QBT7</accession>
<sequence>MQMIDARFFIALYKSNNNIDIMPISLFREYAQKPLIVYHNKKEVIIELYCDECKKYNKSSLTLKSLKRPGGHRLYCYGCGRELAYLGSKADVEAMVSKHQHEVELLMHEMGFDDYFTEPFIMYELINHIHDMAEDKKIRCQCGSRNVAANIGTDKIELICKNCGSVYIVNAANQEDLEMVRKMQSITIKSKSCRKLTKY</sequence>
<protein>
    <submittedName>
        <fullName evidence="1">Uncharacterized protein</fullName>
    </submittedName>
</protein>
<gene>
    <name evidence="1" type="ordered locus">TEPIRE1_0352</name>
</gene>
<name>U4QBT7_TEPAE</name>
<dbReference type="STRING" id="1209989.TepRe1_0316"/>
<dbReference type="eggNOG" id="ENOG5031XS8">
    <property type="taxonomic scope" value="Bacteria"/>
</dbReference>
<dbReference type="EMBL" id="HF563609">
    <property type="protein sequence ID" value="CDI40354.1"/>
    <property type="molecule type" value="Genomic_DNA"/>
</dbReference>
<evidence type="ECO:0000313" key="2">
    <source>
        <dbReference type="Proteomes" id="UP000010802"/>
    </source>
</evidence>
<reference evidence="2" key="1">
    <citation type="journal article" date="2013" name="Genome Announc.">
        <title>First genome sequence of a syntrophic acetate-oxidizing bacterium, Tepidanaerobacter acetatoxydans strain Re1.</title>
        <authorList>
            <person name="Manzoor S."/>
            <person name="Bongcam-Rudloff E."/>
            <person name="Schnurer A."/>
            <person name="Muller B."/>
        </authorList>
    </citation>
    <scope>NUCLEOTIDE SEQUENCE [LARGE SCALE GENOMIC DNA]</scope>
    <source>
        <strain evidence="2">Re1</strain>
    </source>
</reference>
<proteinExistence type="predicted"/>
<dbReference type="KEGG" id="tae:TepiRe1_0352"/>
<keyword evidence="2" id="KW-1185">Reference proteome</keyword>
<organism evidence="1 2">
    <name type="scientific">Tepidanaerobacter acetatoxydans (strain DSM 21804 / JCM 16047 / Re1)</name>
    <dbReference type="NCBI Taxonomy" id="1209989"/>
    <lineage>
        <taxon>Bacteria</taxon>
        <taxon>Bacillati</taxon>
        <taxon>Bacillota</taxon>
        <taxon>Clostridia</taxon>
        <taxon>Thermosediminibacterales</taxon>
        <taxon>Tepidanaerobacteraceae</taxon>
        <taxon>Tepidanaerobacter</taxon>
    </lineage>
</organism>
<dbReference type="HOGENOM" id="CLU_112839_0_0_9"/>
<dbReference type="AlphaFoldDB" id="U4QBT7"/>
<evidence type="ECO:0000313" key="1">
    <source>
        <dbReference type="EMBL" id="CDI40354.1"/>
    </source>
</evidence>